<gene>
    <name evidence="2" type="primary">degV</name>
    <name evidence="2" type="ORF">MDPP_001562</name>
</gene>
<name>A0A559KJ49_9MOLU</name>
<dbReference type="InterPro" id="IPR043168">
    <property type="entry name" value="DegV_C"/>
</dbReference>
<dbReference type="Gene3D" id="3.30.1180.10">
    <property type="match status" value="1"/>
</dbReference>
<proteinExistence type="predicted"/>
<reference evidence="2 3" key="1">
    <citation type="submission" date="2019-06" db="EMBL/GenBank/DDBJ databases">
        <title>Draft Genome Sequence of Candidatus Phytoplasma pini-Related Strain MDPP: A Resource for Comparative Genomics of Gymnosperm-infecting Phytoplasmas.</title>
        <authorList>
            <person name="Cai W."/>
            <person name="Costanzo S."/>
            <person name="Shao J."/>
            <person name="Zhao Y."/>
            <person name="Davis R."/>
        </authorList>
    </citation>
    <scope>NUCLEOTIDE SEQUENCE [LARGE SCALE GENOMIC DNA]</scope>
    <source>
        <strain evidence="2 3">MDPP</strain>
    </source>
</reference>
<dbReference type="InterPro" id="IPR003797">
    <property type="entry name" value="DegV"/>
</dbReference>
<evidence type="ECO:0000313" key="2">
    <source>
        <dbReference type="EMBL" id="TVY12165.1"/>
    </source>
</evidence>
<comment type="caution">
    <text evidence="2">The sequence shown here is derived from an EMBL/GenBank/DDBJ whole genome shotgun (WGS) entry which is preliminary data.</text>
</comment>
<keyword evidence="3" id="KW-1185">Reference proteome</keyword>
<dbReference type="Proteomes" id="UP000320078">
    <property type="component" value="Unassembled WGS sequence"/>
</dbReference>
<dbReference type="PANTHER" id="PTHR33434">
    <property type="entry name" value="DEGV DOMAIN-CONTAINING PROTEIN DR_1986-RELATED"/>
    <property type="match status" value="1"/>
</dbReference>
<dbReference type="SUPFAM" id="SSF82549">
    <property type="entry name" value="DAK1/DegV-like"/>
    <property type="match status" value="1"/>
</dbReference>
<accession>A0A559KJ49</accession>
<keyword evidence="1" id="KW-0446">Lipid-binding</keyword>
<dbReference type="RefSeq" id="WP_144658501.1">
    <property type="nucleotide sequence ID" value="NZ_VIAE01000008.1"/>
</dbReference>
<dbReference type="AlphaFoldDB" id="A0A559KJ49"/>
<dbReference type="PROSITE" id="PS51482">
    <property type="entry name" value="DEGV"/>
    <property type="match status" value="1"/>
</dbReference>
<dbReference type="Pfam" id="PF02645">
    <property type="entry name" value="DegV"/>
    <property type="match status" value="1"/>
</dbReference>
<dbReference type="NCBIfam" id="TIGR00762">
    <property type="entry name" value="DegV"/>
    <property type="match status" value="1"/>
</dbReference>
<dbReference type="InterPro" id="IPR050270">
    <property type="entry name" value="DegV_domain_contain"/>
</dbReference>
<evidence type="ECO:0000313" key="3">
    <source>
        <dbReference type="Proteomes" id="UP000320078"/>
    </source>
</evidence>
<evidence type="ECO:0000256" key="1">
    <source>
        <dbReference type="ARBA" id="ARBA00023121"/>
    </source>
</evidence>
<sequence>MKKRKFGFVVDSTIGGDFGKSFFPDLSIVPLSIILDGETHLENDLSNNFFLKLLKENRTITTSQPNPQLFLKAFEDQFELGYEHLFCLTLSKTLSGTFDSARKAKQILNKSNITIIDTESVGPGMLFILQKFYEYLNNDYELDYAKIMQKINKIKKQGTMFFSIENLKQLVANKRISEFKYFLGRLLKIKPILKFCKGSFTIEKNFRSWDNFFKYCLKYIKNFKNKYGIIKVQIIYVDDDIMAQILKKNIEQLNDSDIKISIYGSISPIIAVHLGYTGFGFYLNQF</sequence>
<dbReference type="OrthoDB" id="388177at2"/>
<protein>
    <submittedName>
        <fullName evidence="2">Putative BCR</fullName>
    </submittedName>
</protein>
<organism evidence="2 3">
    <name type="scientific">Candidatus Phytoplasma pini</name>
    <dbReference type="NCBI Taxonomy" id="267362"/>
    <lineage>
        <taxon>Bacteria</taxon>
        <taxon>Bacillati</taxon>
        <taxon>Mycoplasmatota</taxon>
        <taxon>Mollicutes</taxon>
        <taxon>Acholeplasmatales</taxon>
        <taxon>Acholeplasmataceae</taxon>
        <taxon>Candidatus Phytoplasma</taxon>
    </lineage>
</organism>
<dbReference type="PANTHER" id="PTHR33434:SF2">
    <property type="entry name" value="FATTY ACID-BINDING PROTEIN TM_1468"/>
    <property type="match status" value="1"/>
</dbReference>
<dbReference type="Gene3D" id="3.40.50.10170">
    <property type="match status" value="1"/>
</dbReference>
<dbReference type="EMBL" id="VIAE01000008">
    <property type="protein sequence ID" value="TVY12165.1"/>
    <property type="molecule type" value="Genomic_DNA"/>
</dbReference>
<dbReference type="GO" id="GO:0008289">
    <property type="term" value="F:lipid binding"/>
    <property type="evidence" value="ECO:0007669"/>
    <property type="project" value="UniProtKB-KW"/>
</dbReference>